<gene>
    <name evidence="1" type="ORF">WISP_75129</name>
</gene>
<proteinExistence type="predicted"/>
<name>A0ABQ9D6E7_9PASS</name>
<sequence>MQKDTELLEQVQWKTMKMMGRLEHLIYEERMKELGLFSLKEGRLRGDVINVCKYLKGGCQEDGARLFSVVLRMIRDNRQKLRHRKIHLSKRKNFFTVRVTKPWNRLLREVMESPFLGIFKSHLDTLLSNLL</sequence>
<reference evidence="1" key="1">
    <citation type="submission" date="2019-10" db="EMBL/GenBank/DDBJ databases">
        <authorList>
            <person name="Soares A.E.R."/>
            <person name="Aleixo A."/>
            <person name="Schneider P."/>
            <person name="Miyaki C.Y."/>
            <person name="Schneider M.P."/>
            <person name="Mello C."/>
            <person name="Vasconcelos A.T.R."/>
        </authorList>
    </citation>
    <scope>NUCLEOTIDE SEQUENCE</scope>
    <source>
        <tissue evidence="1">Muscle</tissue>
    </source>
</reference>
<dbReference type="EMBL" id="WHWB01033885">
    <property type="protein sequence ID" value="KAJ7415931.1"/>
    <property type="molecule type" value="Genomic_DNA"/>
</dbReference>
<organism evidence="1 2">
    <name type="scientific">Willisornis vidua</name>
    <name type="common">Xingu scale-backed antbird</name>
    <dbReference type="NCBI Taxonomy" id="1566151"/>
    <lineage>
        <taxon>Eukaryota</taxon>
        <taxon>Metazoa</taxon>
        <taxon>Chordata</taxon>
        <taxon>Craniata</taxon>
        <taxon>Vertebrata</taxon>
        <taxon>Euteleostomi</taxon>
        <taxon>Archelosauria</taxon>
        <taxon>Archosauria</taxon>
        <taxon>Dinosauria</taxon>
        <taxon>Saurischia</taxon>
        <taxon>Theropoda</taxon>
        <taxon>Coelurosauria</taxon>
        <taxon>Aves</taxon>
        <taxon>Neognathae</taxon>
        <taxon>Neoaves</taxon>
        <taxon>Telluraves</taxon>
        <taxon>Australaves</taxon>
        <taxon>Passeriformes</taxon>
        <taxon>Thamnophilidae</taxon>
        <taxon>Willisornis</taxon>
    </lineage>
</organism>
<dbReference type="Proteomes" id="UP001145742">
    <property type="component" value="Unassembled WGS sequence"/>
</dbReference>
<comment type="caution">
    <text evidence="1">The sequence shown here is derived from an EMBL/GenBank/DDBJ whole genome shotgun (WGS) entry which is preliminary data.</text>
</comment>
<protein>
    <submittedName>
        <fullName evidence="1">Uncharacterized protein</fullName>
    </submittedName>
</protein>
<evidence type="ECO:0000313" key="2">
    <source>
        <dbReference type="Proteomes" id="UP001145742"/>
    </source>
</evidence>
<evidence type="ECO:0000313" key="1">
    <source>
        <dbReference type="EMBL" id="KAJ7415931.1"/>
    </source>
</evidence>
<keyword evidence="2" id="KW-1185">Reference proteome</keyword>
<accession>A0ABQ9D6E7</accession>